<dbReference type="Gene3D" id="3.10.180.10">
    <property type="entry name" value="2,3-Dihydroxybiphenyl 1,2-Dioxygenase, domain 1"/>
    <property type="match status" value="1"/>
</dbReference>
<reference evidence="2 3" key="1">
    <citation type="submission" date="2021-01" db="EMBL/GenBank/DDBJ databases">
        <title>Belnapia mucosa sp. nov. and Belnapia arida sp. nov., isolated from the Tabernas Desert (Almeria, Spain).</title>
        <authorList>
            <person name="Molina-Menor E."/>
            <person name="Vidal-Verdu A."/>
            <person name="Calonge A."/>
            <person name="Satari L."/>
            <person name="Pereto Magraner J."/>
            <person name="Porcar Miralles M."/>
        </authorList>
    </citation>
    <scope>NUCLEOTIDE SEQUENCE [LARGE SCALE GENOMIC DNA]</scope>
    <source>
        <strain evidence="2 3">T6</strain>
    </source>
</reference>
<dbReference type="Pfam" id="PF00903">
    <property type="entry name" value="Glyoxalase"/>
    <property type="match status" value="1"/>
</dbReference>
<dbReference type="InterPro" id="IPR004360">
    <property type="entry name" value="Glyas_Fos-R_dOase_dom"/>
</dbReference>
<organism evidence="2 3">
    <name type="scientific">Belnapia mucosa</name>
    <dbReference type="NCBI Taxonomy" id="2804532"/>
    <lineage>
        <taxon>Bacteria</taxon>
        <taxon>Pseudomonadati</taxon>
        <taxon>Pseudomonadota</taxon>
        <taxon>Alphaproteobacteria</taxon>
        <taxon>Acetobacterales</taxon>
        <taxon>Roseomonadaceae</taxon>
        <taxon>Belnapia</taxon>
    </lineage>
</organism>
<comment type="caution">
    <text evidence="2">The sequence shown here is derived from an EMBL/GenBank/DDBJ whole genome shotgun (WGS) entry which is preliminary data.</text>
</comment>
<proteinExistence type="predicted"/>
<feature type="domain" description="VOC" evidence="1">
    <location>
        <begin position="9"/>
        <end position="124"/>
    </location>
</feature>
<sequence>MNSGSALGPLARVELPCRDPRRLRDFYGRILGLPLSAGDSSLRFSLGVVELVLRQRGDVLFPFGQSDAGILLAFPIADAELDRLYRRMLTLRVAVLDAPGPTGAPPRLLRLSDPEGNVVELFAAPAG</sequence>
<dbReference type="Proteomes" id="UP000606490">
    <property type="component" value="Unassembled WGS sequence"/>
</dbReference>
<dbReference type="InterPro" id="IPR029068">
    <property type="entry name" value="Glyas_Bleomycin-R_OHBP_Dase"/>
</dbReference>
<keyword evidence="3" id="KW-1185">Reference proteome</keyword>
<dbReference type="RefSeq" id="WP_202826481.1">
    <property type="nucleotide sequence ID" value="NZ_JAEUXJ010000006.1"/>
</dbReference>
<evidence type="ECO:0000313" key="3">
    <source>
        <dbReference type="Proteomes" id="UP000606490"/>
    </source>
</evidence>
<dbReference type="CDD" id="cd06587">
    <property type="entry name" value="VOC"/>
    <property type="match status" value="1"/>
</dbReference>
<name>A0ABS1V4W4_9PROT</name>
<protein>
    <submittedName>
        <fullName evidence="2">VOC family protein</fullName>
    </submittedName>
</protein>
<evidence type="ECO:0000313" key="2">
    <source>
        <dbReference type="EMBL" id="MBL6456737.1"/>
    </source>
</evidence>
<gene>
    <name evidence="2" type="ORF">JMJ55_15480</name>
</gene>
<dbReference type="PROSITE" id="PS51819">
    <property type="entry name" value="VOC"/>
    <property type="match status" value="1"/>
</dbReference>
<dbReference type="EMBL" id="JAEUXJ010000006">
    <property type="protein sequence ID" value="MBL6456737.1"/>
    <property type="molecule type" value="Genomic_DNA"/>
</dbReference>
<evidence type="ECO:0000259" key="1">
    <source>
        <dbReference type="PROSITE" id="PS51819"/>
    </source>
</evidence>
<dbReference type="SUPFAM" id="SSF54593">
    <property type="entry name" value="Glyoxalase/Bleomycin resistance protein/Dihydroxybiphenyl dioxygenase"/>
    <property type="match status" value="1"/>
</dbReference>
<dbReference type="InterPro" id="IPR037523">
    <property type="entry name" value="VOC_core"/>
</dbReference>
<accession>A0ABS1V4W4</accession>